<dbReference type="InterPro" id="IPR012310">
    <property type="entry name" value="DNA_ligase_ATP-dep_cent"/>
</dbReference>
<evidence type="ECO:0000256" key="5">
    <source>
        <dbReference type="ARBA" id="ARBA00023204"/>
    </source>
</evidence>
<proteinExistence type="predicted"/>
<evidence type="ECO:0000256" key="1">
    <source>
        <dbReference type="ARBA" id="ARBA00001968"/>
    </source>
</evidence>
<feature type="domain" description="ATP-dependent DNA ligase family profile" evidence="7">
    <location>
        <begin position="120"/>
        <end position="203"/>
    </location>
</feature>
<evidence type="ECO:0000313" key="9">
    <source>
        <dbReference type="EMBL" id="WOB09774.1"/>
    </source>
</evidence>
<evidence type="ECO:0000256" key="3">
    <source>
        <dbReference type="ARBA" id="ARBA00022705"/>
    </source>
</evidence>
<organism evidence="9 10">
    <name type="scientific">Piscinibacter gummiphilus</name>
    <dbReference type="NCBI Taxonomy" id="946333"/>
    <lineage>
        <taxon>Bacteria</taxon>
        <taxon>Pseudomonadati</taxon>
        <taxon>Pseudomonadota</taxon>
        <taxon>Betaproteobacteria</taxon>
        <taxon>Burkholderiales</taxon>
        <taxon>Sphaerotilaceae</taxon>
        <taxon>Piscinibacter</taxon>
    </lineage>
</organism>
<dbReference type="GO" id="GO:0003910">
    <property type="term" value="F:DNA ligase (ATP) activity"/>
    <property type="evidence" value="ECO:0007669"/>
    <property type="project" value="UniProtKB-EC"/>
</dbReference>
<reference evidence="9 10" key="1">
    <citation type="submission" date="2023-10" db="EMBL/GenBank/DDBJ databases">
        <title>Bacteria for the degradation of biodegradable plastic PBAT(Polybutylene adipate terephthalate).</title>
        <authorList>
            <person name="Weon H.-Y."/>
            <person name="Yeon J."/>
        </authorList>
    </citation>
    <scope>NUCLEOTIDE SEQUENCE [LARGE SCALE GENOMIC DNA]</scope>
    <source>
        <strain evidence="9 10">SBD 7-3</strain>
    </source>
</reference>
<dbReference type="CDD" id="cd08041">
    <property type="entry name" value="OBF_kDNA_ligase_like"/>
    <property type="match status" value="1"/>
</dbReference>
<dbReference type="InterPro" id="IPR012340">
    <property type="entry name" value="NA-bd_OB-fold"/>
</dbReference>
<keyword evidence="3" id="KW-0235">DNA replication</keyword>
<dbReference type="EMBL" id="CP136336">
    <property type="protein sequence ID" value="WOB09774.1"/>
    <property type="molecule type" value="Genomic_DNA"/>
</dbReference>
<dbReference type="PANTHER" id="PTHR47810:SF1">
    <property type="entry name" value="DNA LIGASE B"/>
    <property type="match status" value="1"/>
</dbReference>
<evidence type="ECO:0000313" key="10">
    <source>
        <dbReference type="Proteomes" id="UP001303946"/>
    </source>
</evidence>
<dbReference type="Gene3D" id="3.30.470.30">
    <property type="entry name" value="DNA ligase/mRNA capping enzyme"/>
    <property type="match status" value="1"/>
</dbReference>
<feature type="domain" description="DNA ligase OB-like" evidence="8">
    <location>
        <begin position="217"/>
        <end position="282"/>
    </location>
</feature>
<dbReference type="EC" id="6.5.1.1" evidence="9"/>
<keyword evidence="4" id="KW-0227">DNA damage</keyword>
<dbReference type="CDD" id="cd07896">
    <property type="entry name" value="Adenylation_kDNA_ligase_like"/>
    <property type="match status" value="1"/>
</dbReference>
<dbReference type="PANTHER" id="PTHR47810">
    <property type="entry name" value="DNA LIGASE"/>
    <property type="match status" value="1"/>
</dbReference>
<dbReference type="InterPro" id="IPR050326">
    <property type="entry name" value="NAD_dep_DNA_ligaseB"/>
</dbReference>
<keyword evidence="2 9" id="KW-0436">Ligase</keyword>
<sequence length="284" mass="31247">MPLRTDPIRRALLLSLSAAPFLPQPARAGGPRPLMLAGLYRPGMPLQGWWVSEKYDGVRAYWDGQSLWTRHGHRIHTPVWFTDGWPAHAMDGELWAGHGRFTSAASAAARDLPDDGAWRALRYMVFDLPAAPGPFDTRIAELRRALPHARPTVQAVAQHEATTEAALQALLHDTVHRGGEGLMLHRGASAYRGERSDDLLKLKQHLDAEATVVGHVPGHGKYDGLVGALLVETPQGLRFKLGSGLRDTDRVSPPPIGSQVTYRYRGLHPDGAPRFASFVRVRLD</sequence>
<dbReference type="RefSeq" id="WP_316702650.1">
    <property type="nucleotide sequence ID" value="NZ_CP136336.1"/>
</dbReference>
<dbReference type="NCBIfam" id="NF006592">
    <property type="entry name" value="PRK09125.1"/>
    <property type="match status" value="1"/>
</dbReference>
<accession>A0ABZ0CXT0</accession>
<dbReference type="Gene3D" id="3.30.1490.70">
    <property type="match status" value="1"/>
</dbReference>
<gene>
    <name evidence="9" type="ORF">RXV79_06840</name>
</gene>
<comment type="cofactor">
    <cofactor evidence="1">
        <name>a divalent metal cation</name>
        <dbReference type="ChEBI" id="CHEBI:60240"/>
    </cofactor>
</comment>
<comment type="catalytic activity">
    <reaction evidence="6">
        <text>ATP + (deoxyribonucleotide)n-3'-hydroxyl + 5'-phospho-(deoxyribonucleotide)m = (deoxyribonucleotide)n+m + AMP + diphosphate.</text>
        <dbReference type="EC" id="6.5.1.1"/>
    </reaction>
</comment>
<dbReference type="Pfam" id="PF14743">
    <property type="entry name" value="DNA_ligase_OB_2"/>
    <property type="match status" value="1"/>
</dbReference>
<dbReference type="InterPro" id="IPR029319">
    <property type="entry name" value="DNA_ligase_OB"/>
</dbReference>
<dbReference type="Proteomes" id="UP001303946">
    <property type="component" value="Chromosome"/>
</dbReference>
<dbReference type="Gene3D" id="2.40.50.140">
    <property type="entry name" value="Nucleic acid-binding proteins"/>
    <property type="match status" value="1"/>
</dbReference>
<name>A0ABZ0CXT0_9BURK</name>
<protein>
    <submittedName>
        <fullName evidence="9">DNA ligase</fullName>
        <ecNumber evidence="9">6.5.1.1</ecNumber>
    </submittedName>
</protein>
<evidence type="ECO:0000259" key="8">
    <source>
        <dbReference type="Pfam" id="PF14743"/>
    </source>
</evidence>
<dbReference type="SUPFAM" id="SSF50249">
    <property type="entry name" value="Nucleic acid-binding proteins"/>
    <property type="match status" value="1"/>
</dbReference>
<evidence type="ECO:0000256" key="6">
    <source>
        <dbReference type="ARBA" id="ARBA00034003"/>
    </source>
</evidence>
<dbReference type="SUPFAM" id="SSF56091">
    <property type="entry name" value="DNA ligase/mRNA capping enzyme, catalytic domain"/>
    <property type="match status" value="1"/>
</dbReference>
<keyword evidence="10" id="KW-1185">Reference proteome</keyword>
<keyword evidence="5" id="KW-0234">DNA repair</keyword>
<evidence type="ECO:0000259" key="7">
    <source>
        <dbReference type="Pfam" id="PF01068"/>
    </source>
</evidence>
<evidence type="ECO:0000256" key="2">
    <source>
        <dbReference type="ARBA" id="ARBA00022598"/>
    </source>
</evidence>
<dbReference type="Pfam" id="PF01068">
    <property type="entry name" value="DNA_ligase_A_M"/>
    <property type="match status" value="1"/>
</dbReference>
<evidence type="ECO:0000256" key="4">
    <source>
        <dbReference type="ARBA" id="ARBA00022763"/>
    </source>
</evidence>